<dbReference type="AlphaFoldDB" id="A0A511ZKE1"/>
<keyword evidence="2" id="KW-1185">Reference proteome</keyword>
<proteinExistence type="predicted"/>
<protein>
    <submittedName>
        <fullName evidence="1">Uncharacterized protein</fullName>
    </submittedName>
</protein>
<reference evidence="1 2" key="1">
    <citation type="submission" date="2019-07" db="EMBL/GenBank/DDBJ databases">
        <title>Whole genome shotgun sequence of Oceanobacillus sojae NBRC 105379.</title>
        <authorList>
            <person name="Hosoyama A."/>
            <person name="Uohara A."/>
            <person name="Ohji S."/>
            <person name="Ichikawa N."/>
        </authorList>
    </citation>
    <scope>NUCLEOTIDE SEQUENCE [LARGE SCALE GENOMIC DNA]</scope>
    <source>
        <strain evidence="1 2">NBRC 105379</strain>
    </source>
</reference>
<gene>
    <name evidence="1" type="ORF">OSO01_26600</name>
</gene>
<evidence type="ECO:0000313" key="1">
    <source>
        <dbReference type="EMBL" id="GEN87921.1"/>
    </source>
</evidence>
<accession>A0A511ZKE1</accession>
<dbReference type="Proteomes" id="UP000321558">
    <property type="component" value="Unassembled WGS sequence"/>
</dbReference>
<organism evidence="1 2">
    <name type="scientific">Oceanobacillus sojae</name>
    <dbReference type="NCBI Taxonomy" id="582851"/>
    <lineage>
        <taxon>Bacteria</taxon>
        <taxon>Bacillati</taxon>
        <taxon>Bacillota</taxon>
        <taxon>Bacilli</taxon>
        <taxon>Bacillales</taxon>
        <taxon>Bacillaceae</taxon>
        <taxon>Oceanobacillus</taxon>
    </lineage>
</organism>
<evidence type="ECO:0000313" key="2">
    <source>
        <dbReference type="Proteomes" id="UP000321558"/>
    </source>
</evidence>
<dbReference type="EMBL" id="BJYM01000010">
    <property type="protein sequence ID" value="GEN87921.1"/>
    <property type="molecule type" value="Genomic_DNA"/>
</dbReference>
<comment type="caution">
    <text evidence="1">The sequence shown here is derived from an EMBL/GenBank/DDBJ whole genome shotgun (WGS) entry which is preliminary data.</text>
</comment>
<sequence>MNGLPEWIWRADSLLDENFPLDNVTTKVIHPKQLLEEKEVYKEIGRPYRLKDEESKKILRSILSERN</sequence>
<name>A0A511ZKE1_9BACI</name>
<dbReference type="RefSeq" id="WP_246145159.1">
    <property type="nucleotide sequence ID" value="NZ_BJYM01000010.1"/>
</dbReference>